<evidence type="ECO:0000256" key="5">
    <source>
        <dbReference type="ARBA" id="ARBA00023136"/>
    </source>
</evidence>
<keyword evidence="5 6" id="KW-0472">Membrane</keyword>
<feature type="transmembrane region" description="Helical" evidence="6">
    <location>
        <begin position="139"/>
        <end position="161"/>
    </location>
</feature>
<feature type="transmembrane region" description="Helical" evidence="6">
    <location>
        <begin position="173"/>
        <end position="191"/>
    </location>
</feature>
<comment type="similarity">
    <text evidence="2 6">Belongs to the multi antimicrobial extrusion (MATE) (TC 2.A.66.1) family.</text>
</comment>
<feature type="transmembrane region" description="Helical" evidence="6">
    <location>
        <begin position="218"/>
        <end position="239"/>
    </location>
</feature>
<feature type="transmembrane region" description="Helical" evidence="6">
    <location>
        <begin position="436"/>
        <end position="462"/>
    </location>
</feature>
<accession>A0A0B2QUL7</accession>
<feature type="transmembrane region" description="Helical" evidence="6">
    <location>
        <begin position="395"/>
        <end position="416"/>
    </location>
</feature>
<dbReference type="PANTHER" id="PTHR11206">
    <property type="entry name" value="MULTIDRUG RESISTANCE PROTEIN"/>
    <property type="match status" value="1"/>
</dbReference>
<dbReference type="GO" id="GO:0042910">
    <property type="term" value="F:xenobiotic transmembrane transporter activity"/>
    <property type="evidence" value="ECO:0007669"/>
    <property type="project" value="InterPro"/>
</dbReference>
<feature type="transmembrane region" description="Helical" evidence="6">
    <location>
        <begin position="524"/>
        <end position="547"/>
    </location>
</feature>
<dbReference type="InterPro" id="IPR002528">
    <property type="entry name" value="MATE_fam"/>
</dbReference>
<feature type="transmembrane region" description="Helical" evidence="6">
    <location>
        <begin position="635"/>
        <end position="658"/>
    </location>
</feature>
<feature type="transmembrane region" description="Helical" evidence="6">
    <location>
        <begin position="595"/>
        <end position="615"/>
    </location>
</feature>
<protein>
    <recommendedName>
        <fullName evidence="6">Protein DETOXIFICATION</fullName>
    </recommendedName>
    <alternativeName>
        <fullName evidence="6">Multidrug and toxic compound extrusion protein</fullName>
    </alternativeName>
</protein>
<name>A0A0B2QUL7_GLYSO</name>
<reference evidence="7" key="1">
    <citation type="submission" date="2014-07" db="EMBL/GenBank/DDBJ databases">
        <title>Identification of a novel salt tolerance gene in wild soybean by whole-genome sequencing.</title>
        <authorList>
            <person name="Lam H.-M."/>
            <person name="Qi X."/>
            <person name="Li M.-W."/>
            <person name="Liu X."/>
            <person name="Xie M."/>
            <person name="Ni M."/>
            <person name="Xu X."/>
        </authorList>
    </citation>
    <scope>NUCLEOTIDE SEQUENCE [LARGE SCALE GENOMIC DNA]</scope>
    <source>
        <tissue evidence="7">Root</tissue>
    </source>
</reference>
<feature type="transmembrane region" description="Helical" evidence="6">
    <location>
        <begin position="290"/>
        <end position="316"/>
    </location>
</feature>
<dbReference type="InterPro" id="IPR045069">
    <property type="entry name" value="MATE_euk"/>
</dbReference>
<evidence type="ECO:0000256" key="1">
    <source>
        <dbReference type="ARBA" id="ARBA00004141"/>
    </source>
</evidence>
<sequence>MVFVSVFQYSLQVISLVFVGHLDELLLASTSLATSFVNATGFNVLMGMSSALDTFCGQAYGAKQFHMLGLHTQGAMLVLTLVTIPLSIIWVFLGPILIALRQDKEIAAHAQLYARYLIPSLSANGLLRCITKFLQTQNIVFTMVLASGLTSLLHFFLCWALVQKIELGIKGSAIAICISNWFNTIILALYIKLSPSCKTTWTGFSKESLHNIPRFLRLAFPSTLMVCLESWTFEIMVLLSGALPNAKLQTSVLSICLNTSGIFWMIPFGISAAGSTRISNELGAGSPKAAYLAVKVTMFLASAVGILEFASLMLLWRVWGHVFTNVHEVVKYVTSMMPLVASSTFIDSIQTAFQGVARGCGWQKLGAYVNLGSYYFLGVPFSVVSAFVFHMKGQGLFLGILIALIVQVVCFLLVTLRANWEKEILLCWPFVLKLGLGLKGSVIAICISNWFNTILLTLFVWFSPSCKTTWTDFSKELLYNIPKFLKLTFPSAVMACLEASTFEIIVLLTGALPNSKLQTSVLSICLNTTGVFWMVPFGVSVAGSIRISNELGDGSAKAAYLAVKVTMFLGSAVGILEFAVLMLVRKVWGRAFTNIHEVATYVTAIIPIVASSAFIDSIQTAFQGVARGCDRQKLGALINLGSYYLLGVPFAIVTACVLHTKGQANKAATRLGGSIVQVEALQGNQNVNTTA</sequence>
<dbReference type="Proteomes" id="UP000053555">
    <property type="component" value="Unassembled WGS sequence"/>
</dbReference>
<gene>
    <name evidence="7" type="ORF">glysoja_033617</name>
</gene>
<keyword evidence="3 6" id="KW-0812">Transmembrane</keyword>
<feature type="transmembrane region" description="Helical" evidence="6">
    <location>
        <begin position="75"/>
        <end position="100"/>
    </location>
</feature>
<dbReference type="GO" id="GO:0016020">
    <property type="term" value="C:membrane"/>
    <property type="evidence" value="ECO:0007669"/>
    <property type="project" value="UniProtKB-SubCell"/>
</dbReference>
<dbReference type="CDD" id="cd13132">
    <property type="entry name" value="MATE_eukaryotic"/>
    <property type="match status" value="1"/>
</dbReference>
<dbReference type="AlphaFoldDB" id="A0A0B2QUL7"/>
<organism evidence="7">
    <name type="scientific">Glycine soja</name>
    <name type="common">Wild soybean</name>
    <dbReference type="NCBI Taxonomy" id="3848"/>
    <lineage>
        <taxon>Eukaryota</taxon>
        <taxon>Viridiplantae</taxon>
        <taxon>Streptophyta</taxon>
        <taxon>Embryophyta</taxon>
        <taxon>Tracheophyta</taxon>
        <taxon>Spermatophyta</taxon>
        <taxon>Magnoliopsida</taxon>
        <taxon>eudicotyledons</taxon>
        <taxon>Gunneridae</taxon>
        <taxon>Pentapetalae</taxon>
        <taxon>rosids</taxon>
        <taxon>fabids</taxon>
        <taxon>Fabales</taxon>
        <taxon>Fabaceae</taxon>
        <taxon>Papilionoideae</taxon>
        <taxon>50 kb inversion clade</taxon>
        <taxon>NPAAA clade</taxon>
        <taxon>indigoferoid/millettioid clade</taxon>
        <taxon>Phaseoleae</taxon>
        <taxon>Glycine</taxon>
        <taxon>Glycine subgen. Soja</taxon>
    </lineage>
</organism>
<evidence type="ECO:0000256" key="4">
    <source>
        <dbReference type="ARBA" id="ARBA00022989"/>
    </source>
</evidence>
<dbReference type="Pfam" id="PF01554">
    <property type="entry name" value="MatE"/>
    <property type="match status" value="3"/>
</dbReference>
<dbReference type="GO" id="GO:0015297">
    <property type="term" value="F:antiporter activity"/>
    <property type="evidence" value="ECO:0007669"/>
    <property type="project" value="InterPro"/>
</dbReference>
<proteinExistence type="inferred from homology"/>
<evidence type="ECO:0000256" key="2">
    <source>
        <dbReference type="ARBA" id="ARBA00010199"/>
    </source>
</evidence>
<keyword evidence="4 6" id="KW-1133">Transmembrane helix</keyword>
<comment type="subcellular location">
    <subcellularLocation>
        <location evidence="1">Membrane</location>
        <topology evidence="1">Multi-pass membrane protein</topology>
    </subcellularLocation>
</comment>
<dbReference type="NCBIfam" id="TIGR00797">
    <property type="entry name" value="matE"/>
    <property type="match status" value="2"/>
</dbReference>
<dbReference type="GO" id="GO:1990961">
    <property type="term" value="P:xenobiotic detoxification by transmembrane export across the plasma membrane"/>
    <property type="evidence" value="ECO:0007669"/>
    <property type="project" value="InterPro"/>
</dbReference>
<evidence type="ECO:0000256" key="3">
    <source>
        <dbReference type="ARBA" id="ARBA00022692"/>
    </source>
</evidence>
<feature type="transmembrane region" description="Helical" evidence="6">
    <location>
        <begin position="492"/>
        <end position="512"/>
    </location>
</feature>
<evidence type="ECO:0000313" key="7">
    <source>
        <dbReference type="EMBL" id="KHN23734.1"/>
    </source>
</evidence>
<feature type="transmembrane region" description="Helical" evidence="6">
    <location>
        <begin position="251"/>
        <end position="270"/>
    </location>
</feature>
<feature type="transmembrane region" description="Helical" evidence="6">
    <location>
        <begin position="559"/>
        <end position="583"/>
    </location>
</feature>
<feature type="transmembrane region" description="Helical" evidence="6">
    <location>
        <begin position="368"/>
        <end position="389"/>
    </location>
</feature>
<dbReference type="EMBL" id="KN655996">
    <property type="protein sequence ID" value="KHN23734.1"/>
    <property type="molecule type" value="Genomic_DNA"/>
</dbReference>
<evidence type="ECO:0000256" key="6">
    <source>
        <dbReference type="RuleBase" id="RU004914"/>
    </source>
</evidence>